<evidence type="ECO:0000256" key="1">
    <source>
        <dbReference type="SAM" id="SignalP"/>
    </source>
</evidence>
<dbReference type="RefSeq" id="WP_070049581.1">
    <property type="nucleotide sequence ID" value="NZ_CBCSDO010000007.1"/>
</dbReference>
<dbReference type="PROSITE" id="PS51257">
    <property type="entry name" value="PROKAR_LIPOPROTEIN"/>
    <property type="match status" value="1"/>
</dbReference>
<dbReference type="OrthoDB" id="5760979at2"/>
<feature type="signal peptide" evidence="1">
    <location>
        <begin position="1"/>
        <end position="17"/>
    </location>
</feature>
<dbReference type="Proteomes" id="UP000242258">
    <property type="component" value="Unassembled WGS sequence"/>
</dbReference>
<comment type="caution">
    <text evidence="2">The sequence shown here is derived from an EMBL/GenBank/DDBJ whole genome shotgun (WGS) entry which is preliminary data.</text>
</comment>
<evidence type="ECO:0008006" key="4">
    <source>
        <dbReference type="Google" id="ProtNLM"/>
    </source>
</evidence>
<gene>
    <name evidence="2" type="ORF">BI198_10870</name>
</gene>
<reference evidence="3" key="1">
    <citation type="submission" date="2016-09" db="EMBL/GenBank/DDBJ databases">
        <authorList>
            <person name="Wan X."/>
            <person name="Hou S."/>
        </authorList>
    </citation>
    <scope>NUCLEOTIDE SEQUENCE [LARGE SCALE GENOMIC DNA]</scope>
    <source>
        <strain evidence="3">KH87</strain>
    </source>
</reference>
<proteinExistence type="predicted"/>
<dbReference type="EMBL" id="MKEK01000001">
    <property type="protein sequence ID" value="OEY70012.1"/>
    <property type="molecule type" value="Genomic_DNA"/>
</dbReference>
<dbReference type="Pfam" id="PF11279">
    <property type="entry name" value="DUF3080"/>
    <property type="match status" value="1"/>
</dbReference>
<protein>
    <recommendedName>
        <fullName evidence="4">DUF3080 domain-containing protein</fullName>
    </recommendedName>
</protein>
<evidence type="ECO:0000313" key="3">
    <source>
        <dbReference type="Proteomes" id="UP000242258"/>
    </source>
</evidence>
<keyword evidence="1" id="KW-0732">Signal</keyword>
<name>A0A1E7Q744_9GAMM</name>
<dbReference type="InterPro" id="IPR021431">
    <property type="entry name" value="DUF3080"/>
</dbReference>
<dbReference type="STRING" id="1628148.BI198_10870"/>
<sequence>MKALLLPLLLISVVACSDNSGEQALKDYQQRIERVLNLDAESTGLKPVQPLIAIRDLKQTPTDIRLDLSDAYATRQCGLDQLIGERNSSLGRLYSPSKLLHYELRLLSALENCLSQSWQDTALQQTLQDAYKAKQADINVSVQNMLLTDSALRKELIGTAKTLPLQAAGFTETWQALTTLNQLTDYIADKNWAAASDINIEQQLQQLYHYNFIGRLQYSLRISAHQLQQINNLLQPISADSLCANQRETEQLSILSNVFQKYYIAKIQPYIGQLNDYQQQLMPLINNLYNDSPITPMLEQRFVASHLQMRQQLTQHVTWWQQLNNSCPIKLQATEN</sequence>
<feature type="chain" id="PRO_5009200455" description="DUF3080 domain-containing protein" evidence="1">
    <location>
        <begin position="18"/>
        <end position="336"/>
    </location>
</feature>
<dbReference type="AlphaFoldDB" id="A0A1E7Q744"/>
<evidence type="ECO:0000313" key="2">
    <source>
        <dbReference type="EMBL" id="OEY70012.1"/>
    </source>
</evidence>
<organism evidence="2 3">
    <name type="scientific">Rheinheimera salexigens</name>
    <dbReference type="NCBI Taxonomy" id="1628148"/>
    <lineage>
        <taxon>Bacteria</taxon>
        <taxon>Pseudomonadati</taxon>
        <taxon>Pseudomonadota</taxon>
        <taxon>Gammaproteobacteria</taxon>
        <taxon>Chromatiales</taxon>
        <taxon>Chromatiaceae</taxon>
        <taxon>Rheinheimera</taxon>
    </lineage>
</organism>
<accession>A0A1E7Q744</accession>
<keyword evidence="3" id="KW-1185">Reference proteome</keyword>